<name>A0ABM8XUK8_9BURK</name>
<gene>
    <name evidence="1" type="ORF">LMG32289_05496</name>
</gene>
<accession>A0ABM8XUK8</accession>
<dbReference type="EMBL" id="CAJZAG010000012">
    <property type="protein sequence ID" value="CAG9184050.1"/>
    <property type="molecule type" value="Genomic_DNA"/>
</dbReference>
<organism evidence="1 2">
    <name type="scientific">Cupriavidus pampae</name>
    <dbReference type="NCBI Taxonomy" id="659251"/>
    <lineage>
        <taxon>Bacteria</taxon>
        <taxon>Pseudomonadati</taxon>
        <taxon>Pseudomonadota</taxon>
        <taxon>Betaproteobacteria</taxon>
        <taxon>Burkholderiales</taxon>
        <taxon>Burkholderiaceae</taxon>
        <taxon>Cupriavidus</taxon>
    </lineage>
</organism>
<keyword evidence="2" id="KW-1185">Reference proteome</keyword>
<evidence type="ECO:0008006" key="3">
    <source>
        <dbReference type="Google" id="ProtNLM"/>
    </source>
</evidence>
<comment type="caution">
    <text evidence="1">The sequence shown here is derived from an EMBL/GenBank/DDBJ whole genome shotgun (WGS) entry which is preliminary data.</text>
</comment>
<evidence type="ECO:0000313" key="1">
    <source>
        <dbReference type="EMBL" id="CAG9184050.1"/>
    </source>
</evidence>
<protein>
    <recommendedName>
        <fullName evidence="3">TetR family transcriptional regulator</fullName>
    </recommendedName>
</protein>
<sequence length="65" mass="7147">MLAFEAVIKLAHEKGREQGFTARADLDKFAVLWLAEVVASLVTREFTAPHYSEQIRTAIDAGGTV</sequence>
<reference evidence="1 2" key="1">
    <citation type="submission" date="2021-08" db="EMBL/GenBank/DDBJ databases">
        <authorList>
            <person name="Peeters C."/>
        </authorList>
    </citation>
    <scope>NUCLEOTIDE SEQUENCE [LARGE SCALE GENOMIC DNA]</scope>
    <source>
        <strain evidence="1 2">LMG 32289</strain>
    </source>
</reference>
<dbReference type="Proteomes" id="UP000706525">
    <property type="component" value="Unassembled WGS sequence"/>
</dbReference>
<dbReference type="RefSeq" id="WP_223994130.1">
    <property type="nucleotide sequence ID" value="NZ_CAJZAG010000012.1"/>
</dbReference>
<proteinExistence type="predicted"/>
<evidence type="ECO:0000313" key="2">
    <source>
        <dbReference type="Proteomes" id="UP000706525"/>
    </source>
</evidence>